<keyword evidence="13 15" id="KW-0460">Magnesium</keyword>
<keyword evidence="19" id="KW-1185">Reference proteome</keyword>
<evidence type="ECO:0000256" key="9">
    <source>
        <dbReference type="ARBA" id="ARBA00022722"/>
    </source>
</evidence>
<gene>
    <name evidence="15 18" type="primary">rnc</name>
    <name evidence="18" type="ORF">H8730_05920</name>
</gene>
<reference evidence="18" key="1">
    <citation type="submission" date="2020-08" db="EMBL/GenBank/DDBJ databases">
        <title>Genome public.</title>
        <authorList>
            <person name="Liu C."/>
            <person name="Sun Q."/>
        </authorList>
    </citation>
    <scope>NUCLEOTIDE SEQUENCE</scope>
    <source>
        <strain evidence="18">NSJ-32</strain>
    </source>
</reference>
<comment type="caution">
    <text evidence="18">The sequence shown here is derived from an EMBL/GenBank/DDBJ whole genome shotgun (WGS) entry which is preliminary data.</text>
</comment>
<comment type="subunit">
    <text evidence="4 15">Homodimer.</text>
</comment>
<dbReference type="CDD" id="cd10845">
    <property type="entry name" value="DSRM_RNAse_III_family"/>
    <property type="match status" value="1"/>
</dbReference>
<dbReference type="GO" id="GO:0006364">
    <property type="term" value="P:rRNA processing"/>
    <property type="evidence" value="ECO:0007669"/>
    <property type="project" value="UniProtKB-UniRule"/>
</dbReference>
<comment type="function">
    <text evidence="15">Digests double-stranded RNA. Involved in the processing of primary rRNA transcript to yield the immediate precursors to the large and small rRNAs (23S and 16S). Processes some mRNAs, and tRNAs when they are encoded in the rRNA operon. Processes pre-crRNA and tracrRNA of type II CRISPR loci if present in the organism.</text>
</comment>
<evidence type="ECO:0000256" key="11">
    <source>
        <dbReference type="ARBA" id="ARBA00022759"/>
    </source>
</evidence>
<feature type="active site" evidence="15">
    <location>
        <position position="59"/>
    </location>
</feature>
<dbReference type="InterPro" id="IPR036389">
    <property type="entry name" value="RNase_III_sf"/>
</dbReference>
<dbReference type="SMART" id="SM00535">
    <property type="entry name" value="RIBOc"/>
    <property type="match status" value="1"/>
</dbReference>
<feature type="active site" evidence="15">
    <location>
        <position position="130"/>
    </location>
</feature>
<dbReference type="SUPFAM" id="SSF69065">
    <property type="entry name" value="RNase III domain-like"/>
    <property type="match status" value="1"/>
</dbReference>
<evidence type="ECO:0000256" key="2">
    <source>
        <dbReference type="ARBA" id="ARBA00004496"/>
    </source>
</evidence>
<dbReference type="SMART" id="SM00358">
    <property type="entry name" value="DSRM"/>
    <property type="match status" value="1"/>
</dbReference>
<feature type="domain" description="RNase III" evidence="17">
    <location>
        <begin position="13"/>
        <end position="141"/>
    </location>
</feature>
<dbReference type="PROSITE" id="PS00517">
    <property type="entry name" value="RNASE_3_1"/>
    <property type="match status" value="1"/>
</dbReference>
<proteinExistence type="inferred from homology"/>
<keyword evidence="10 15" id="KW-0479">Metal-binding</keyword>
<keyword evidence="14 15" id="KW-0694">RNA-binding</keyword>
<dbReference type="GO" id="GO:0042802">
    <property type="term" value="F:identical protein binding"/>
    <property type="evidence" value="ECO:0007669"/>
    <property type="project" value="UniProtKB-ARBA"/>
</dbReference>
<name>A0A926HWU2_9FIRM</name>
<evidence type="ECO:0000256" key="14">
    <source>
        <dbReference type="ARBA" id="ARBA00022884"/>
    </source>
</evidence>
<accession>A0A926HWU2</accession>
<feature type="binding site" evidence="15">
    <location>
        <position position="130"/>
    </location>
    <ligand>
        <name>Mg(2+)</name>
        <dbReference type="ChEBI" id="CHEBI:18420"/>
    </ligand>
</feature>
<evidence type="ECO:0000256" key="10">
    <source>
        <dbReference type="ARBA" id="ARBA00022723"/>
    </source>
</evidence>
<dbReference type="FunFam" id="1.10.1520.10:FF:000001">
    <property type="entry name" value="Ribonuclease 3"/>
    <property type="match status" value="1"/>
</dbReference>
<comment type="cofactor">
    <cofactor evidence="15">
        <name>Mg(2+)</name>
        <dbReference type="ChEBI" id="CHEBI:18420"/>
    </cofactor>
</comment>
<evidence type="ECO:0000313" key="18">
    <source>
        <dbReference type="EMBL" id="MBC8543077.1"/>
    </source>
</evidence>
<evidence type="ECO:0000256" key="13">
    <source>
        <dbReference type="ARBA" id="ARBA00022842"/>
    </source>
</evidence>
<evidence type="ECO:0000256" key="7">
    <source>
        <dbReference type="ARBA" id="ARBA00022664"/>
    </source>
</evidence>
<keyword evidence="8 15" id="KW-0819">tRNA processing</keyword>
<comment type="similarity">
    <text evidence="3">Belongs to the ribonuclease III family.</text>
</comment>
<keyword evidence="11 15" id="KW-0255">Endonuclease</keyword>
<keyword evidence="7 15" id="KW-0507">mRNA processing</keyword>
<dbReference type="GO" id="GO:0006397">
    <property type="term" value="P:mRNA processing"/>
    <property type="evidence" value="ECO:0007669"/>
    <property type="project" value="UniProtKB-UniRule"/>
</dbReference>
<keyword evidence="6 15" id="KW-0698">rRNA processing</keyword>
<dbReference type="GO" id="GO:0046872">
    <property type="term" value="F:metal ion binding"/>
    <property type="evidence" value="ECO:0007669"/>
    <property type="project" value="UniProtKB-KW"/>
</dbReference>
<evidence type="ECO:0000256" key="3">
    <source>
        <dbReference type="ARBA" id="ARBA00010183"/>
    </source>
</evidence>
<keyword evidence="5 15" id="KW-0963">Cytoplasm</keyword>
<dbReference type="HAMAP" id="MF_00104">
    <property type="entry name" value="RNase_III"/>
    <property type="match status" value="1"/>
</dbReference>
<feature type="binding site" evidence="15">
    <location>
        <position position="127"/>
    </location>
    <ligand>
        <name>Mg(2+)</name>
        <dbReference type="ChEBI" id="CHEBI:18420"/>
    </ligand>
</feature>
<dbReference type="EC" id="3.1.26.3" evidence="15"/>
<evidence type="ECO:0000256" key="12">
    <source>
        <dbReference type="ARBA" id="ARBA00022801"/>
    </source>
</evidence>
<feature type="binding site" evidence="15">
    <location>
        <position position="55"/>
    </location>
    <ligand>
        <name>Mg(2+)</name>
        <dbReference type="ChEBI" id="CHEBI:18420"/>
    </ligand>
</feature>
<dbReference type="GO" id="GO:0010468">
    <property type="term" value="P:regulation of gene expression"/>
    <property type="evidence" value="ECO:0007669"/>
    <property type="project" value="TreeGrafter"/>
</dbReference>
<keyword evidence="9 15" id="KW-0540">Nuclease</keyword>
<dbReference type="RefSeq" id="WP_177719747.1">
    <property type="nucleotide sequence ID" value="NZ_JACRSQ010000006.1"/>
</dbReference>
<comment type="catalytic activity">
    <reaction evidence="1 15">
        <text>Endonucleolytic cleavage to 5'-phosphomonoester.</text>
        <dbReference type="EC" id="3.1.26.3"/>
    </reaction>
</comment>
<dbReference type="Pfam" id="PF14622">
    <property type="entry name" value="Ribonucleas_3_3"/>
    <property type="match status" value="1"/>
</dbReference>
<dbReference type="InterPro" id="IPR011907">
    <property type="entry name" value="RNase_III"/>
</dbReference>
<sequence>MGRETTPKPADRIEEFERLIGYHFTDRKLAQKALTHTSYANEKLEDKAFNNERLEFLGDAVLELVTSQMLYATYDLPEGELSKRRASIVCEASLSYAAKEMEFGQFLYLSNGEEQNGGRERNSLLADMVEAVIGAVYLEAGLEEARRLIEAMLFSRLREIESHTGEDYKTELQELVQARENGKLEYELVQESGPDHDKTFSISLRYMGDVVGQGTGKTKKEAEQKAAQKALALLREKE</sequence>
<evidence type="ECO:0000256" key="6">
    <source>
        <dbReference type="ARBA" id="ARBA00022552"/>
    </source>
</evidence>
<dbReference type="Pfam" id="PF00035">
    <property type="entry name" value="dsrm"/>
    <property type="match status" value="1"/>
</dbReference>
<dbReference type="PROSITE" id="PS50137">
    <property type="entry name" value="DS_RBD"/>
    <property type="match status" value="1"/>
</dbReference>
<organism evidence="18 19">
    <name type="scientific">Bianquea renquensis</name>
    <dbReference type="NCBI Taxonomy" id="2763661"/>
    <lineage>
        <taxon>Bacteria</taxon>
        <taxon>Bacillati</taxon>
        <taxon>Bacillota</taxon>
        <taxon>Clostridia</taxon>
        <taxon>Eubacteriales</taxon>
        <taxon>Bianqueaceae</taxon>
        <taxon>Bianquea</taxon>
    </lineage>
</organism>
<evidence type="ECO:0000256" key="5">
    <source>
        <dbReference type="ARBA" id="ARBA00022490"/>
    </source>
</evidence>
<dbReference type="SUPFAM" id="SSF54768">
    <property type="entry name" value="dsRNA-binding domain-like"/>
    <property type="match status" value="1"/>
</dbReference>
<evidence type="ECO:0000256" key="15">
    <source>
        <dbReference type="HAMAP-Rule" id="MF_00104"/>
    </source>
</evidence>
<dbReference type="GO" id="GO:0004525">
    <property type="term" value="F:ribonuclease III activity"/>
    <property type="evidence" value="ECO:0007669"/>
    <property type="project" value="UniProtKB-UniRule"/>
</dbReference>
<dbReference type="GO" id="GO:0005737">
    <property type="term" value="C:cytoplasm"/>
    <property type="evidence" value="ECO:0007669"/>
    <property type="project" value="UniProtKB-SubCell"/>
</dbReference>
<dbReference type="PANTHER" id="PTHR11207">
    <property type="entry name" value="RIBONUCLEASE III"/>
    <property type="match status" value="1"/>
</dbReference>
<dbReference type="GO" id="GO:0003725">
    <property type="term" value="F:double-stranded RNA binding"/>
    <property type="evidence" value="ECO:0007669"/>
    <property type="project" value="TreeGrafter"/>
</dbReference>
<evidence type="ECO:0000313" key="19">
    <source>
        <dbReference type="Proteomes" id="UP000657006"/>
    </source>
</evidence>
<protein>
    <recommendedName>
        <fullName evidence="15">Ribonuclease 3</fullName>
        <ecNumber evidence="15">3.1.26.3</ecNumber>
    </recommendedName>
    <alternativeName>
        <fullName evidence="15">Ribonuclease III</fullName>
        <shortName evidence="15">RNase III</shortName>
    </alternativeName>
</protein>
<dbReference type="GO" id="GO:0019843">
    <property type="term" value="F:rRNA binding"/>
    <property type="evidence" value="ECO:0007669"/>
    <property type="project" value="UniProtKB-KW"/>
</dbReference>
<dbReference type="PROSITE" id="PS50142">
    <property type="entry name" value="RNASE_3_2"/>
    <property type="match status" value="1"/>
</dbReference>
<evidence type="ECO:0000256" key="4">
    <source>
        <dbReference type="ARBA" id="ARBA00011738"/>
    </source>
</evidence>
<keyword evidence="15" id="KW-0699">rRNA-binding</keyword>
<dbReference type="NCBIfam" id="TIGR02191">
    <property type="entry name" value="RNaseIII"/>
    <property type="match status" value="1"/>
</dbReference>
<evidence type="ECO:0000259" key="17">
    <source>
        <dbReference type="PROSITE" id="PS50142"/>
    </source>
</evidence>
<dbReference type="Gene3D" id="3.30.160.20">
    <property type="match status" value="1"/>
</dbReference>
<dbReference type="CDD" id="cd00593">
    <property type="entry name" value="RIBOc"/>
    <property type="match status" value="1"/>
</dbReference>
<evidence type="ECO:0000259" key="16">
    <source>
        <dbReference type="PROSITE" id="PS50137"/>
    </source>
</evidence>
<dbReference type="GO" id="GO:0008033">
    <property type="term" value="P:tRNA processing"/>
    <property type="evidence" value="ECO:0007669"/>
    <property type="project" value="UniProtKB-KW"/>
</dbReference>
<keyword evidence="12 15" id="KW-0378">Hydrolase</keyword>
<dbReference type="FunFam" id="3.30.160.20:FF:000003">
    <property type="entry name" value="Ribonuclease 3"/>
    <property type="match status" value="1"/>
</dbReference>
<evidence type="ECO:0000256" key="8">
    <source>
        <dbReference type="ARBA" id="ARBA00022694"/>
    </source>
</evidence>
<dbReference type="InterPro" id="IPR000999">
    <property type="entry name" value="RNase_III_dom"/>
</dbReference>
<dbReference type="Gene3D" id="1.10.1520.10">
    <property type="entry name" value="Ribonuclease III domain"/>
    <property type="match status" value="1"/>
</dbReference>
<dbReference type="AlphaFoldDB" id="A0A926HWU2"/>
<evidence type="ECO:0000256" key="1">
    <source>
        <dbReference type="ARBA" id="ARBA00000109"/>
    </source>
</evidence>
<dbReference type="Proteomes" id="UP000657006">
    <property type="component" value="Unassembled WGS sequence"/>
</dbReference>
<comment type="subcellular location">
    <subcellularLocation>
        <location evidence="2 15">Cytoplasm</location>
    </subcellularLocation>
</comment>
<feature type="domain" description="DRBM" evidence="16">
    <location>
        <begin position="167"/>
        <end position="236"/>
    </location>
</feature>
<dbReference type="EMBL" id="JACRSQ010000006">
    <property type="protein sequence ID" value="MBC8543077.1"/>
    <property type="molecule type" value="Genomic_DNA"/>
</dbReference>
<dbReference type="PANTHER" id="PTHR11207:SF0">
    <property type="entry name" value="RIBONUCLEASE 3"/>
    <property type="match status" value="1"/>
</dbReference>
<dbReference type="InterPro" id="IPR014720">
    <property type="entry name" value="dsRBD_dom"/>
</dbReference>